<evidence type="ECO:0000313" key="8">
    <source>
        <dbReference type="EMBL" id="RZO21136.1"/>
    </source>
</evidence>
<dbReference type="InterPro" id="IPR047217">
    <property type="entry name" value="S49_SppA_67K_type_N"/>
</dbReference>
<dbReference type="EMBL" id="SHBP01000002">
    <property type="protein sequence ID" value="RZO21136.1"/>
    <property type="molecule type" value="Genomic_DNA"/>
</dbReference>
<evidence type="ECO:0000256" key="1">
    <source>
        <dbReference type="ARBA" id="ARBA00008683"/>
    </source>
</evidence>
<dbReference type="GO" id="GO:0016020">
    <property type="term" value="C:membrane"/>
    <property type="evidence" value="ECO:0007669"/>
    <property type="project" value="InterPro"/>
</dbReference>
<dbReference type="AlphaFoldDB" id="A0A520MIU0"/>
<dbReference type="InterPro" id="IPR002142">
    <property type="entry name" value="Peptidase_S49"/>
</dbReference>
<dbReference type="Pfam" id="PF01343">
    <property type="entry name" value="Peptidase_S49"/>
    <property type="match status" value="2"/>
</dbReference>
<dbReference type="NCBIfam" id="TIGR00705">
    <property type="entry name" value="SppA_67K"/>
    <property type="match status" value="1"/>
</dbReference>
<dbReference type="InterPro" id="IPR004634">
    <property type="entry name" value="Pept_S49_pIV"/>
</dbReference>
<dbReference type="Gene3D" id="3.90.226.10">
    <property type="entry name" value="2-enoyl-CoA Hydratase, Chain A, domain 1"/>
    <property type="match status" value="4"/>
</dbReference>
<dbReference type="GO" id="GO:0008236">
    <property type="term" value="F:serine-type peptidase activity"/>
    <property type="evidence" value="ECO:0007669"/>
    <property type="project" value="UniProtKB-KW"/>
</dbReference>
<proteinExistence type="inferred from homology"/>
<evidence type="ECO:0000256" key="2">
    <source>
        <dbReference type="ARBA" id="ARBA00022670"/>
    </source>
</evidence>
<organism evidence="8 9">
    <name type="scientific">SAR92 clade bacterium</name>
    <dbReference type="NCBI Taxonomy" id="2315479"/>
    <lineage>
        <taxon>Bacteria</taxon>
        <taxon>Pseudomonadati</taxon>
        <taxon>Pseudomonadota</taxon>
        <taxon>Gammaproteobacteria</taxon>
        <taxon>Cellvibrionales</taxon>
        <taxon>Porticoccaceae</taxon>
        <taxon>SAR92 clade</taxon>
    </lineage>
</organism>
<feature type="domain" description="Peptidase S49" evidence="7">
    <location>
        <begin position="389"/>
        <end position="539"/>
    </location>
</feature>
<keyword evidence="4" id="KW-0720">Serine protease</keyword>
<evidence type="ECO:0000313" key="9">
    <source>
        <dbReference type="Proteomes" id="UP000315889"/>
    </source>
</evidence>
<feature type="active site" description="Proton donor/acceptor" evidence="5">
    <location>
        <position position="201"/>
    </location>
</feature>
<keyword evidence="3" id="KW-0378">Hydrolase</keyword>
<dbReference type="PANTHER" id="PTHR33209">
    <property type="entry name" value="PROTEASE 4"/>
    <property type="match status" value="1"/>
</dbReference>
<evidence type="ECO:0000259" key="7">
    <source>
        <dbReference type="Pfam" id="PF01343"/>
    </source>
</evidence>
<protein>
    <submittedName>
        <fullName evidence="8">Signal peptide peptidase SppA</fullName>
    </submittedName>
</protein>
<dbReference type="SUPFAM" id="SSF52096">
    <property type="entry name" value="ClpP/crotonase"/>
    <property type="match status" value="2"/>
</dbReference>
<dbReference type="GO" id="GO:0006465">
    <property type="term" value="P:signal peptide processing"/>
    <property type="evidence" value="ECO:0007669"/>
    <property type="project" value="InterPro"/>
</dbReference>
<dbReference type="PANTHER" id="PTHR33209:SF1">
    <property type="entry name" value="PEPTIDASE S49 DOMAIN-CONTAINING PROTEIN"/>
    <property type="match status" value="1"/>
</dbReference>
<keyword evidence="6" id="KW-0472">Membrane</keyword>
<dbReference type="InterPro" id="IPR047272">
    <property type="entry name" value="S49_SppA_C"/>
</dbReference>
<keyword evidence="6" id="KW-0812">Transmembrane</keyword>
<comment type="similarity">
    <text evidence="1">Belongs to the peptidase S49 family.</text>
</comment>
<dbReference type="InterPro" id="IPR029045">
    <property type="entry name" value="ClpP/crotonase-like_dom_sf"/>
</dbReference>
<comment type="caution">
    <text evidence="8">The sequence shown here is derived from an EMBL/GenBank/DDBJ whole genome shotgun (WGS) entry which is preliminary data.</text>
</comment>
<name>A0A520MIU0_9GAMM</name>
<evidence type="ECO:0000256" key="4">
    <source>
        <dbReference type="ARBA" id="ARBA00022825"/>
    </source>
</evidence>
<sequence>MTDKKPGIFRRIFTFIGKILTGVRYFFSFVILVFFISILAGTFGDAVPPVPEKGALYLAPQGVLVDQKTYTDPLNQIFSQTGQQNSETLVRDVIEAIDTARDDVRITHLLLDTDYMVGGGLSKLEEIGFALQRFKTEKPIIAVGDYYSQSQYFLAAHANEIILNPLGGVIINGFSSYRSYFKEALDKLDITVNIFRAGQYKSAVEPLMGNSMSPQVREETRILLDDLWSFYSSEIEDLRSLETGTINNYTNNLHLALAENGGDTALLAKNAGLIDTIATRTEINDYLNDTIPGETDEFDSIDMVSYLKNIRVRANQNPENENQIAVVVASGSIMDGEQPEGSIGGDTLAGIFSNLREDEKVKAIVLRIDSGGGSAFASEIIRDSINVTRAEGVPVVVSMGSVAASGGYWIAAETDRVLAMSTSITGSIGVWGVIPTIDRSLAKLGVYSDGVGTNDISSMMQIDRPLSKPAQAIIQSGVDNIYTRFLALVASGRDSTPDKIHEIAQGRVWTGTQAIDNGLIDEIGDLKDAIEVAAMLAEIQDYTIDYPRKEMTPFETLITEINNNVARFLGAIGITPKLGSLIPKSLHYYTDKIFGPIRMMETLNDPKGVYLYCDQCPS</sequence>
<feature type="domain" description="Peptidase S49" evidence="7">
    <location>
        <begin position="134"/>
        <end position="283"/>
    </location>
</feature>
<dbReference type="PIRSF" id="PIRSF001217">
    <property type="entry name" value="Protease_4_SppA"/>
    <property type="match status" value="1"/>
</dbReference>
<dbReference type="CDD" id="cd07018">
    <property type="entry name" value="S49_SppA_67K_type"/>
    <property type="match status" value="1"/>
</dbReference>
<feature type="active site" description="Nucleophile" evidence="5">
    <location>
        <position position="405"/>
    </location>
</feature>
<evidence type="ECO:0000256" key="5">
    <source>
        <dbReference type="PIRSR" id="PIRSR001217-1"/>
    </source>
</evidence>
<gene>
    <name evidence="8" type="primary">sppA</name>
    <name evidence="8" type="ORF">EVB03_02615</name>
</gene>
<dbReference type="Proteomes" id="UP000315889">
    <property type="component" value="Unassembled WGS sequence"/>
</dbReference>
<feature type="transmembrane region" description="Helical" evidence="6">
    <location>
        <begin position="21"/>
        <end position="43"/>
    </location>
</feature>
<dbReference type="CDD" id="cd07023">
    <property type="entry name" value="S49_Sppa_N_C"/>
    <property type="match status" value="1"/>
</dbReference>
<keyword evidence="2" id="KW-0645">Protease</keyword>
<accession>A0A520MIU0</accession>
<keyword evidence="6" id="KW-1133">Transmembrane helix</keyword>
<evidence type="ECO:0000256" key="3">
    <source>
        <dbReference type="ARBA" id="ARBA00022801"/>
    </source>
</evidence>
<reference evidence="8 9" key="1">
    <citation type="submission" date="2019-02" db="EMBL/GenBank/DDBJ databases">
        <title>Prokaryotic population dynamics and viral predation in marine succession experiment using metagenomics: the confinement effect.</title>
        <authorList>
            <person name="Haro-Moreno J.M."/>
            <person name="Rodriguez-Valera F."/>
            <person name="Lopez-Perez M."/>
        </authorList>
    </citation>
    <scope>NUCLEOTIDE SEQUENCE [LARGE SCALE GENOMIC DNA]</scope>
    <source>
        <strain evidence="8">MED-G170</strain>
    </source>
</reference>
<evidence type="ECO:0000256" key="6">
    <source>
        <dbReference type="SAM" id="Phobius"/>
    </source>
</evidence>